<dbReference type="Pfam" id="PF00059">
    <property type="entry name" value="Lectin_C"/>
    <property type="match status" value="1"/>
</dbReference>
<accession>H3C1B9</accession>
<dbReference type="HOGENOM" id="CLU_2055156_0_0_1"/>
<dbReference type="AlphaFoldDB" id="H3C1B9"/>
<dbReference type="InterPro" id="IPR050111">
    <property type="entry name" value="C-type_lectin/snaclec_domain"/>
</dbReference>
<organism evidence="2 3">
    <name type="scientific">Tetraodon nigroviridis</name>
    <name type="common">Spotted green pufferfish</name>
    <name type="synonym">Chelonodon nigroviridis</name>
    <dbReference type="NCBI Taxonomy" id="99883"/>
    <lineage>
        <taxon>Eukaryota</taxon>
        <taxon>Metazoa</taxon>
        <taxon>Chordata</taxon>
        <taxon>Craniata</taxon>
        <taxon>Vertebrata</taxon>
        <taxon>Euteleostomi</taxon>
        <taxon>Actinopterygii</taxon>
        <taxon>Neopterygii</taxon>
        <taxon>Teleostei</taxon>
        <taxon>Neoteleostei</taxon>
        <taxon>Acanthomorphata</taxon>
        <taxon>Eupercaria</taxon>
        <taxon>Tetraodontiformes</taxon>
        <taxon>Tetradontoidea</taxon>
        <taxon>Tetraodontidae</taxon>
        <taxon>Tetraodon</taxon>
    </lineage>
</organism>
<evidence type="ECO:0000259" key="1">
    <source>
        <dbReference type="PROSITE" id="PS50041"/>
    </source>
</evidence>
<dbReference type="PROSITE" id="PS50041">
    <property type="entry name" value="C_TYPE_LECTIN_2"/>
    <property type="match status" value="1"/>
</dbReference>
<dbReference type="Ensembl" id="ENSTNIT00000002259.1">
    <property type="protein sequence ID" value="ENSTNIP00000002035.1"/>
    <property type="gene ID" value="ENSTNIG00000000045.1"/>
</dbReference>
<reference evidence="3" key="1">
    <citation type="journal article" date="2004" name="Nature">
        <title>Genome duplication in the teleost fish Tetraodon nigroviridis reveals the early vertebrate proto-karyotype.</title>
        <authorList>
            <person name="Jaillon O."/>
            <person name="Aury J.-M."/>
            <person name="Brunet F."/>
            <person name="Petit J.-L."/>
            <person name="Stange-Thomann N."/>
            <person name="Mauceli E."/>
            <person name="Bouneau L."/>
            <person name="Fischer C."/>
            <person name="Ozouf-Costaz C."/>
            <person name="Bernot A."/>
            <person name="Nicaud S."/>
            <person name="Jaffe D."/>
            <person name="Fisher S."/>
            <person name="Lutfalla G."/>
            <person name="Dossat C."/>
            <person name="Segurens B."/>
            <person name="Dasilva C."/>
            <person name="Salanoubat M."/>
            <person name="Levy M."/>
            <person name="Boudet N."/>
            <person name="Castellano S."/>
            <person name="Anthouard V."/>
            <person name="Jubin C."/>
            <person name="Castelli V."/>
            <person name="Katinka M."/>
            <person name="Vacherie B."/>
            <person name="Biemont C."/>
            <person name="Skalli Z."/>
            <person name="Cattolico L."/>
            <person name="Poulain J."/>
            <person name="De Berardinis V."/>
            <person name="Cruaud C."/>
            <person name="Duprat S."/>
            <person name="Brottier P."/>
            <person name="Coutanceau J.-P."/>
            <person name="Gouzy J."/>
            <person name="Parra G."/>
            <person name="Lardier G."/>
            <person name="Chapple C."/>
            <person name="McKernan K.J."/>
            <person name="McEwan P."/>
            <person name="Bosak S."/>
            <person name="Kellis M."/>
            <person name="Volff J.-N."/>
            <person name="Guigo R."/>
            <person name="Zody M.C."/>
            <person name="Mesirov J."/>
            <person name="Lindblad-Toh K."/>
            <person name="Birren B."/>
            <person name="Nusbaum C."/>
            <person name="Kahn D."/>
            <person name="Robinson-Rechavi M."/>
            <person name="Laudet V."/>
            <person name="Schachter V."/>
            <person name="Quetier F."/>
            <person name="Saurin W."/>
            <person name="Scarpelli C."/>
            <person name="Wincker P."/>
            <person name="Lander E.S."/>
            <person name="Weissenbach J."/>
            <person name="Roest Crollius H."/>
        </authorList>
    </citation>
    <scope>NUCLEOTIDE SEQUENCE [LARGE SCALE GENOMIC DNA]</scope>
</reference>
<dbReference type="InterPro" id="IPR016187">
    <property type="entry name" value="CTDL_fold"/>
</dbReference>
<dbReference type="SUPFAM" id="SSF56436">
    <property type="entry name" value="C-type lectin-like"/>
    <property type="match status" value="1"/>
</dbReference>
<reference evidence="2" key="2">
    <citation type="submission" date="2025-08" db="UniProtKB">
        <authorList>
            <consortium name="Ensembl"/>
        </authorList>
    </citation>
    <scope>IDENTIFICATION</scope>
</reference>
<keyword evidence="3" id="KW-1185">Reference proteome</keyword>
<evidence type="ECO:0000313" key="3">
    <source>
        <dbReference type="Proteomes" id="UP000007303"/>
    </source>
</evidence>
<dbReference type="InterPro" id="IPR001304">
    <property type="entry name" value="C-type_lectin-like"/>
</dbReference>
<proteinExistence type="predicted"/>
<dbReference type="InterPro" id="IPR016186">
    <property type="entry name" value="C-type_lectin-like/link_sf"/>
</dbReference>
<dbReference type="Proteomes" id="UP000007303">
    <property type="component" value="Unassembled WGS sequence"/>
</dbReference>
<dbReference type="PANTHER" id="PTHR22803">
    <property type="entry name" value="MANNOSE, PHOSPHOLIPASE, LECTIN RECEPTOR RELATED"/>
    <property type="match status" value="1"/>
</dbReference>
<dbReference type="GeneTree" id="ENSGT01020000234027"/>
<name>H3C1B9_TETNG</name>
<feature type="domain" description="C-type lectin" evidence="1">
    <location>
        <begin position="32"/>
        <end position="100"/>
    </location>
</feature>
<dbReference type="Gene3D" id="3.10.100.10">
    <property type="entry name" value="Mannose-Binding Protein A, subunit A"/>
    <property type="match status" value="1"/>
</dbReference>
<protein>
    <recommendedName>
        <fullName evidence="1">C-type lectin domain-containing protein</fullName>
    </recommendedName>
</protein>
<evidence type="ECO:0000313" key="2">
    <source>
        <dbReference type="Ensembl" id="ENSTNIP00000002035.1"/>
    </source>
</evidence>
<sequence>PGMKPEIIAGPSEETCSVFTATENLYRYGRAWIGLYAPDPDTGYVWSDGSPVNFLHWQEGEPNNHNNDESCAEFRIQNSWDPTGSWNDANCESYNDWLCQIRAGTDGIKCFYSSSAFWCL</sequence>
<reference evidence="2" key="3">
    <citation type="submission" date="2025-09" db="UniProtKB">
        <authorList>
            <consortium name="Ensembl"/>
        </authorList>
    </citation>
    <scope>IDENTIFICATION</scope>
</reference>
<dbReference type="InParanoid" id="H3C1B9"/>